<dbReference type="InterPro" id="IPR022816">
    <property type="entry name" value="Condensin_barren_su2"/>
</dbReference>
<gene>
    <name evidence="13" type="primary">LOC112689981</name>
</gene>
<dbReference type="GO" id="GO:0007076">
    <property type="term" value="P:mitotic chromosome condensation"/>
    <property type="evidence" value="ECO:0007669"/>
    <property type="project" value="InterPro"/>
</dbReference>
<dbReference type="GO" id="GO:0003682">
    <property type="term" value="F:chromatin binding"/>
    <property type="evidence" value="ECO:0007669"/>
    <property type="project" value="TreeGrafter"/>
</dbReference>
<dbReference type="GO" id="GO:0051301">
    <property type="term" value="P:cell division"/>
    <property type="evidence" value="ECO:0007669"/>
    <property type="project" value="UniProtKB-KW"/>
</dbReference>
<reference evidence="13" key="1">
    <citation type="submission" date="2025-08" db="UniProtKB">
        <authorList>
            <consortium name="RefSeq"/>
        </authorList>
    </citation>
    <scope>IDENTIFICATION</scope>
    <source>
        <tissue evidence="13">Whole body</tissue>
    </source>
</reference>
<evidence type="ECO:0000256" key="10">
    <source>
        <dbReference type="ARBA" id="ARBA00023306"/>
    </source>
</evidence>
<dbReference type="Pfam" id="PF05786">
    <property type="entry name" value="Cnd2"/>
    <property type="match status" value="1"/>
</dbReference>
<sequence length="613" mass="71055">MANEEIEVTSGLFDDNVHHENGNDDDRYNNLSKDEISNKLRLFRNLCLENKINTNNAFDIDMIGYFQSWLEKQKLSKDTNVKTFQEIADYLEASAKVYGFRVDHLSENTNRLVEGFKSLKMSKLKENVEEQNEDELLRNPKSKALRLMLTTADKLSGRLSNMDCIVNPAIKYNFFNFSFKKLFEFGRPVNHISSLFNDTTINDELNINDIKKEDDEEIITFQIPYISDKFWSEAVLCPKFSNFLADKDQLLEANNPENIENLIDHFDPSNLSFPTSISHEVVNDSEDVKFSSFSIKKEDGIGGLLTCVDYVRRDYSFFNPNLLVQWNGPRAWKTQAMAKALKSKKIAQTLMLDPNLGSNSDTDDDNMLQKHKPNKLRNKDGEKQIKIEWLSKKQLKLRLQNMFKSKEIMSPRTILNWNPFTSLSEPKSVSAEKIYKFTFLEYLEIVPEWLDVSKKEENLNKEINSPLPTQNHVDIDYSDETNTQVLEALNDDINHVEHNENDNLPDPNLDESEDNFNLQDFKRETTIDIADLKKKMFDIINTECIKIESDNEWSSRLLFSTLLQKITEDRQDLSVGVAYVSLLHLVNERGLKLFQDGEIINGRKDIYIARPLA</sequence>
<evidence type="ECO:0000256" key="8">
    <source>
        <dbReference type="ARBA" id="ARBA00022776"/>
    </source>
</evidence>
<feature type="region of interest" description="Disordered" evidence="11">
    <location>
        <begin position="354"/>
        <end position="374"/>
    </location>
</feature>
<keyword evidence="12" id="KW-1185">Reference proteome</keyword>
<dbReference type="Proteomes" id="UP000694846">
    <property type="component" value="Unplaced"/>
</dbReference>
<evidence type="ECO:0000256" key="1">
    <source>
        <dbReference type="ARBA" id="ARBA00004286"/>
    </source>
</evidence>
<dbReference type="GO" id="GO:0005737">
    <property type="term" value="C:cytoplasm"/>
    <property type="evidence" value="ECO:0007669"/>
    <property type="project" value="UniProtKB-SubCell"/>
</dbReference>
<keyword evidence="8" id="KW-0498">Mitosis</keyword>
<accession>A0A8B8G8W4</accession>
<keyword evidence="10" id="KW-0131">Cell cycle</keyword>
<evidence type="ECO:0000256" key="6">
    <source>
        <dbReference type="ARBA" id="ARBA00022490"/>
    </source>
</evidence>
<name>A0A8B8G8W4_9HEMI</name>
<dbReference type="AlphaFoldDB" id="A0A8B8G8W4"/>
<evidence type="ECO:0000256" key="11">
    <source>
        <dbReference type="SAM" id="MobiDB-lite"/>
    </source>
</evidence>
<dbReference type="OrthoDB" id="362021at2759"/>
<dbReference type="RefSeq" id="XP_025419659.1">
    <property type="nucleotide sequence ID" value="XM_025563874.1"/>
</dbReference>
<keyword evidence="9" id="KW-0226">DNA condensation</keyword>
<dbReference type="GeneID" id="112689981"/>
<comment type="subcellular location">
    <subcellularLocation>
        <location evidence="1">Chromosome</location>
    </subcellularLocation>
    <subcellularLocation>
        <location evidence="2">Cytoplasm</location>
    </subcellularLocation>
</comment>
<evidence type="ECO:0000313" key="13">
    <source>
        <dbReference type="RefSeq" id="XP_025419659.1"/>
    </source>
</evidence>
<protein>
    <recommendedName>
        <fullName evidence="4">Condensin complex subunit 2</fullName>
    </recommendedName>
</protein>
<evidence type="ECO:0000256" key="7">
    <source>
        <dbReference type="ARBA" id="ARBA00022618"/>
    </source>
</evidence>
<keyword evidence="7" id="KW-0132">Cell division</keyword>
<evidence type="ECO:0000256" key="5">
    <source>
        <dbReference type="ARBA" id="ARBA00022454"/>
    </source>
</evidence>
<keyword evidence="5" id="KW-0158">Chromosome</keyword>
<evidence type="ECO:0000256" key="4">
    <source>
        <dbReference type="ARBA" id="ARBA00016065"/>
    </source>
</evidence>
<comment type="similarity">
    <text evidence="3">Belongs to the CND2 (condensin subunit 2) family.</text>
</comment>
<evidence type="ECO:0000256" key="2">
    <source>
        <dbReference type="ARBA" id="ARBA00004496"/>
    </source>
</evidence>
<dbReference type="PANTHER" id="PTHR13108:SF9">
    <property type="entry name" value="CONDENSIN COMPLEX SUBUNIT 2"/>
    <property type="match status" value="1"/>
</dbReference>
<keyword evidence="6" id="KW-0963">Cytoplasm</keyword>
<evidence type="ECO:0000256" key="3">
    <source>
        <dbReference type="ARBA" id="ARBA00009471"/>
    </source>
</evidence>
<organism evidence="12 13">
    <name type="scientific">Sipha flava</name>
    <name type="common">yellow sugarcane aphid</name>
    <dbReference type="NCBI Taxonomy" id="143950"/>
    <lineage>
        <taxon>Eukaryota</taxon>
        <taxon>Metazoa</taxon>
        <taxon>Ecdysozoa</taxon>
        <taxon>Arthropoda</taxon>
        <taxon>Hexapoda</taxon>
        <taxon>Insecta</taxon>
        <taxon>Pterygota</taxon>
        <taxon>Neoptera</taxon>
        <taxon>Paraneoptera</taxon>
        <taxon>Hemiptera</taxon>
        <taxon>Sternorrhyncha</taxon>
        <taxon>Aphidomorpha</taxon>
        <taxon>Aphidoidea</taxon>
        <taxon>Aphididae</taxon>
        <taxon>Sipha</taxon>
    </lineage>
</organism>
<evidence type="ECO:0000313" key="12">
    <source>
        <dbReference type="Proteomes" id="UP000694846"/>
    </source>
</evidence>
<evidence type="ECO:0000256" key="9">
    <source>
        <dbReference type="ARBA" id="ARBA00023067"/>
    </source>
</evidence>
<dbReference type="PANTHER" id="PTHR13108">
    <property type="entry name" value="CONDENSIN COMPLEX SUBUNIT 2"/>
    <property type="match status" value="1"/>
</dbReference>
<dbReference type="GO" id="GO:0000796">
    <property type="term" value="C:condensin complex"/>
    <property type="evidence" value="ECO:0007669"/>
    <property type="project" value="InterPro"/>
</dbReference>
<proteinExistence type="inferred from homology"/>